<sequence>MADVPLTILLYLFITLKLALGRSAESACASNPITCQLLCMEEIDGLRKNGCINSSANFNESPFFLKGSGYHFVQQTPVRIILLSLNYRRTKGLKTKIK</sequence>
<name>A0A5D4UA79_9BACI</name>
<dbReference type="AlphaFoldDB" id="A0A5D4UA79"/>
<dbReference type="Proteomes" id="UP000325054">
    <property type="component" value="Unassembled WGS sequence"/>
</dbReference>
<reference evidence="1 2" key="1">
    <citation type="submission" date="2019-08" db="EMBL/GenBank/DDBJ databases">
        <title>Bacillus genomes from the desert of Cuatro Cienegas, Coahuila.</title>
        <authorList>
            <person name="Olmedo-Alvarez G."/>
        </authorList>
    </citation>
    <scope>NUCLEOTIDE SEQUENCE [LARGE SCALE GENOMIC DNA]</scope>
    <source>
        <strain evidence="1 2">CH451a_14T</strain>
    </source>
</reference>
<accession>A0A5D4UA79</accession>
<evidence type="ECO:0000313" key="2">
    <source>
        <dbReference type="Proteomes" id="UP000325054"/>
    </source>
</evidence>
<comment type="caution">
    <text evidence="1">The sequence shown here is derived from an EMBL/GenBank/DDBJ whole genome shotgun (WGS) entry which is preliminary data.</text>
</comment>
<dbReference type="RefSeq" id="WP_148990630.1">
    <property type="nucleotide sequence ID" value="NZ_VTEW01000001.1"/>
</dbReference>
<evidence type="ECO:0000313" key="1">
    <source>
        <dbReference type="EMBL" id="TYS84287.1"/>
    </source>
</evidence>
<protein>
    <submittedName>
        <fullName evidence="1">Uncharacterized protein</fullName>
    </submittedName>
</protein>
<gene>
    <name evidence="1" type="ORF">FZC80_02050</name>
</gene>
<proteinExistence type="predicted"/>
<dbReference type="EMBL" id="VTEW01000001">
    <property type="protein sequence ID" value="TYS84287.1"/>
    <property type="molecule type" value="Genomic_DNA"/>
</dbReference>
<organism evidence="1 2">
    <name type="scientific">Rossellomorea aquimaris</name>
    <dbReference type="NCBI Taxonomy" id="189382"/>
    <lineage>
        <taxon>Bacteria</taxon>
        <taxon>Bacillati</taxon>
        <taxon>Bacillota</taxon>
        <taxon>Bacilli</taxon>
        <taxon>Bacillales</taxon>
        <taxon>Bacillaceae</taxon>
        <taxon>Rossellomorea</taxon>
    </lineage>
</organism>